<dbReference type="AlphaFoldDB" id="A0A0F9HHR6"/>
<evidence type="ECO:0000256" key="1">
    <source>
        <dbReference type="SAM" id="MobiDB-lite"/>
    </source>
</evidence>
<organism evidence="2">
    <name type="scientific">marine sediment metagenome</name>
    <dbReference type="NCBI Taxonomy" id="412755"/>
    <lineage>
        <taxon>unclassified sequences</taxon>
        <taxon>metagenomes</taxon>
        <taxon>ecological metagenomes</taxon>
    </lineage>
</organism>
<feature type="compositionally biased region" description="Basic and acidic residues" evidence="1">
    <location>
        <begin position="154"/>
        <end position="167"/>
    </location>
</feature>
<proteinExistence type="predicted"/>
<evidence type="ECO:0008006" key="3">
    <source>
        <dbReference type="Google" id="ProtNLM"/>
    </source>
</evidence>
<dbReference type="EMBL" id="LAZR01015023">
    <property type="protein sequence ID" value="KKM14961.1"/>
    <property type="molecule type" value="Genomic_DNA"/>
</dbReference>
<comment type="caution">
    <text evidence="2">The sequence shown here is derived from an EMBL/GenBank/DDBJ whole genome shotgun (WGS) entry which is preliminary data.</text>
</comment>
<feature type="region of interest" description="Disordered" evidence="1">
    <location>
        <begin position="153"/>
        <end position="173"/>
    </location>
</feature>
<evidence type="ECO:0000313" key="2">
    <source>
        <dbReference type="EMBL" id="KKM14961.1"/>
    </source>
</evidence>
<gene>
    <name evidence="2" type="ORF">LCGC14_1700850</name>
</gene>
<protein>
    <recommendedName>
        <fullName evidence="3">Homeodomain phBC6A51-type domain-containing protein</fullName>
    </recommendedName>
</protein>
<accession>A0A0F9HHR6</accession>
<reference evidence="2" key="1">
    <citation type="journal article" date="2015" name="Nature">
        <title>Complex archaea that bridge the gap between prokaryotes and eukaryotes.</title>
        <authorList>
            <person name="Spang A."/>
            <person name="Saw J.H."/>
            <person name="Jorgensen S.L."/>
            <person name="Zaremba-Niedzwiedzka K."/>
            <person name="Martijn J."/>
            <person name="Lind A.E."/>
            <person name="van Eijk R."/>
            <person name="Schleper C."/>
            <person name="Guy L."/>
            <person name="Ettema T.J."/>
        </authorList>
    </citation>
    <scope>NUCLEOTIDE SEQUENCE</scope>
</reference>
<dbReference type="Gene3D" id="1.10.10.60">
    <property type="entry name" value="Homeodomain-like"/>
    <property type="match status" value="1"/>
</dbReference>
<name>A0A0F9HHR6_9ZZZZ</name>
<sequence length="173" mass="19670">MGRQSKLTSDLQDVIVKYVKEGNYDMVAAQAAGITRATFYRWIREGKKKQEGIYYDFYRAIEQAKSLGEASLLQTIKLASRRAWTAAAWILERSRPERYSLYRAKQKALDTYKTEILAMLKDGDITQEDVIETVGEELAYELFDRAGIAVARPGKTEEESSVERTGETAEVPE</sequence>